<accession>A0A1A2YYS4</accession>
<keyword evidence="4" id="KW-1133">Transmembrane helix</keyword>
<evidence type="ECO:0000256" key="1">
    <source>
        <dbReference type="ARBA" id="ARBA00004370"/>
    </source>
</evidence>
<dbReference type="AlphaFoldDB" id="A0A1A2YYS4"/>
<keyword evidence="2 4" id="KW-0472">Membrane</keyword>
<evidence type="ECO:0000256" key="4">
    <source>
        <dbReference type="SAM" id="Phobius"/>
    </source>
</evidence>
<dbReference type="PANTHER" id="PTHR37042">
    <property type="entry name" value="OUTER MEMBRANE PROTEIN RV1973"/>
    <property type="match status" value="1"/>
</dbReference>
<protein>
    <recommendedName>
        <fullName evidence="7">Mce protein</fullName>
    </recommendedName>
</protein>
<dbReference type="EMBL" id="LZKJ01000154">
    <property type="protein sequence ID" value="OBI43175.1"/>
    <property type="molecule type" value="Genomic_DNA"/>
</dbReference>
<dbReference type="GO" id="GO:0016020">
    <property type="term" value="C:membrane"/>
    <property type="evidence" value="ECO:0007669"/>
    <property type="project" value="UniProtKB-SubCell"/>
</dbReference>
<evidence type="ECO:0000313" key="5">
    <source>
        <dbReference type="EMBL" id="OBI43175.1"/>
    </source>
</evidence>
<feature type="compositionally biased region" description="Acidic residues" evidence="3">
    <location>
        <begin position="62"/>
        <end position="77"/>
    </location>
</feature>
<comment type="caution">
    <text evidence="5">The sequence shown here is derived from an EMBL/GenBank/DDBJ whole genome shotgun (WGS) entry which is preliminary data.</text>
</comment>
<keyword evidence="4" id="KW-0812">Transmembrane</keyword>
<dbReference type="PANTHER" id="PTHR37042:SF4">
    <property type="entry name" value="OUTER MEMBRANE PROTEIN RV1973"/>
    <property type="match status" value="1"/>
</dbReference>
<organism evidence="5 6">
    <name type="scientific">Mycobacterium kyorinense</name>
    <dbReference type="NCBI Taxonomy" id="487514"/>
    <lineage>
        <taxon>Bacteria</taxon>
        <taxon>Bacillati</taxon>
        <taxon>Actinomycetota</taxon>
        <taxon>Actinomycetes</taxon>
        <taxon>Mycobacteriales</taxon>
        <taxon>Mycobacteriaceae</taxon>
        <taxon>Mycobacterium</taxon>
    </lineage>
</organism>
<proteinExistence type="predicted"/>
<name>A0A1A2YYS4_9MYCO</name>
<dbReference type="RefSeq" id="WP_065015680.1">
    <property type="nucleotide sequence ID" value="NZ_LZKJ01000154.1"/>
</dbReference>
<feature type="transmembrane region" description="Helical" evidence="4">
    <location>
        <begin position="100"/>
        <end position="121"/>
    </location>
</feature>
<evidence type="ECO:0000313" key="6">
    <source>
        <dbReference type="Proteomes" id="UP000093592"/>
    </source>
</evidence>
<sequence>MPSRQRPPEELDGEPGDAPGGVTDSNPISVAEAEDAAAQAEARAKEARARATRLRQAADTAPSDESDIAETAGDGDAEQPAAEPVGSRLRWLRRPERKTVAVAAGIVLFCASIAASGYMVWQDRTIMHKRQLVPEFAAAARQGVTTFMSIDPRHAKEDVQHIIDACTGELKAEVEARSAFMVQQAEETKVTSRATVEGVGVESVTGNSGVALVAAKTDVTNADNTKRPPMLWRLSVTIERDAGQLKMSKVDFLQ</sequence>
<reference evidence="6" key="1">
    <citation type="submission" date="2016-06" db="EMBL/GenBank/DDBJ databases">
        <authorList>
            <person name="Sutton G."/>
            <person name="Brinkac L."/>
            <person name="Sanka R."/>
            <person name="Adams M."/>
            <person name="Lau E."/>
            <person name="Sam S."/>
            <person name="Sreng N."/>
            <person name="Him V."/>
            <person name="Kerleguer A."/>
            <person name="Cheng S."/>
        </authorList>
    </citation>
    <scope>NUCLEOTIDE SEQUENCE [LARGE SCALE GENOMIC DNA]</scope>
    <source>
        <strain evidence="6">E861</strain>
    </source>
</reference>
<comment type="subcellular location">
    <subcellularLocation>
        <location evidence="1">Membrane</location>
    </subcellularLocation>
</comment>
<feature type="region of interest" description="Disordered" evidence="3">
    <location>
        <begin position="1"/>
        <end position="89"/>
    </location>
</feature>
<gene>
    <name evidence="5" type="ORF">A5707_05440</name>
</gene>
<evidence type="ECO:0000256" key="2">
    <source>
        <dbReference type="ARBA" id="ARBA00023136"/>
    </source>
</evidence>
<dbReference type="Proteomes" id="UP000093592">
    <property type="component" value="Unassembled WGS sequence"/>
</dbReference>
<evidence type="ECO:0008006" key="7">
    <source>
        <dbReference type="Google" id="ProtNLM"/>
    </source>
</evidence>
<evidence type="ECO:0000256" key="3">
    <source>
        <dbReference type="SAM" id="MobiDB-lite"/>
    </source>
</evidence>